<reference evidence="2" key="1">
    <citation type="journal article" date="2021" name="bioRxiv">
        <title>Whole Genome Assembly and Annotation of Northern Wild Rice, Zizania palustris L., Supports a Whole Genome Duplication in the Zizania Genus.</title>
        <authorList>
            <person name="Haas M."/>
            <person name="Kono T."/>
            <person name="Macchietto M."/>
            <person name="Millas R."/>
            <person name="McGilp L."/>
            <person name="Shao M."/>
            <person name="Duquette J."/>
            <person name="Hirsch C.N."/>
            <person name="Kimball J."/>
        </authorList>
    </citation>
    <scope>NUCLEOTIDE SEQUENCE</scope>
    <source>
        <tissue evidence="2">Fresh leaf tissue</tissue>
    </source>
</reference>
<dbReference type="Proteomes" id="UP000729402">
    <property type="component" value="Unassembled WGS sequence"/>
</dbReference>
<dbReference type="AlphaFoldDB" id="A0A8J5WX20"/>
<reference evidence="2" key="2">
    <citation type="submission" date="2021-02" db="EMBL/GenBank/DDBJ databases">
        <authorList>
            <person name="Kimball J.A."/>
            <person name="Haas M.W."/>
            <person name="Macchietto M."/>
            <person name="Kono T."/>
            <person name="Duquette J."/>
            <person name="Shao M."/>
        </authorList>
    </citation>
    <scope>NUCLEOTIDE SEQUENCE</scope>
    <source>
        <tissue evidence="2">Fresh leaf tissue</tissue>
    </source>
</reference>
<organism evidence="2 3">
    <name type="scientific">Zizania palustris</name>
    <name type="common">Northern wild rice</name>
    <dbReference type="NCBI Taxonomy" id="103762"/>
    <lineage>
        <taxon>Eukaryota</taxon>
        <taxon>Viridiplantae</taxon>
        <taxon>Streptophyta</taxon>
        <taxon>Embryophyta</taxon>
        <taxon>Tracheophyta</taxon>
        <taxon>Spermatophyta</taxon>
        <taxon>Magnoliopsida</taxon>
        <taxon>Liliopsida</taxon>
        <taxon>Poales</taxon>
        <taxon>Poaceae</taxon>
        <taxon>BOP clade</taxon>
        <taxon>Oryzoideae</taxon>
        <taxon>Oryzeae</taxon>
        <taxon>Zizaniinae</taxon>
        <taxon>Zizania</taxon>
    </lineage>
</organism>
<name>A0A8J5WX20_ZIZPA</name>
<comment type="caution">
    <text evidence="2">The sequence shown here is derived from an EMBL/GenBank/DDBJ whole genome shotgun (WGS) entry which is preliminary data.</text>
</comment>
<evidence type="ECO:0000313" key="3">
    <source>
        <dbReference type="Proteomes" id="UP000729402"/>
    </source>
</evidence>
<gene>
    <name evidence="2" type="ORF">GUJ93_ZPchr0013g36578</name>
</gene>
<sequence length="99" mass="10561">MPMRPAHAREVLLALPVTAPRASAASPRATTTVHRAYPHPSPSIQLHPQPVADCSSVPPLQTDASCLAAARNTPDEVSGLVVSYRIVWVAISGRRFCVL</sequence>
<feature type="region of interest" description="Disordered" evidence="1">
    <location>
        <begin position="23"/>
        <end position="49"/>
    </location>
</feature>
<protein>
    <submittedName>
        <fullName evidence="2">Uncharacterized protein</fullName>
    </submittedName>
</protein>
<feature type="compositionally biased region" description="Low complexity" evidence="1">
    <location>
        <begin position="23"/>
        <end position="32"/>
    </location>
</feature>
<evidence type="ECO:0000256" key="1">
    <source>
        <dbReference type="SAM" id="MobiDB-lite"/>
    </source>
</evidence>
<keyword evidence="3" id="KW-1185">Reference proteome</keyword>
<accession>A0A8J5WX20</accession>
<proteinExistence type="predicted"/>
<evidence type="ECO:0000313" key="2">
    <source>
        <dbReference type="EMBL" id="KAG8097029.1"/>
    </source>
</evidence>
<dbReference type="EMBL" id="JAAALK010000079">
    <property type="protein sequence ID" value="KAG8097029.1"/>
    <property type="molecule type" value="Genomic_DNA"/>
</dbReference>